<dbReference type="FunCoup" id="T0QQ16">
    <property type="interactions" value="106"/>
</dbReference>
<feature type="region of interest" description="Disordered" evidence="1">
    <location>
        <begin position="479"/>
        <end position="528"/>
    </location>
</feature>
<sequence>MSSEVAAQPLSKNARRRMKKKEKKQDDGLRQEAERQLELLKEATDEPAPAPEVTVEYVSAEVALPTSDPAFEEFSRVFEKFLKPEELCGDKSAVDDVAPEAEDNAANEVEAFDEPMQLGRKARKKAKQISISLLKQLVACPDVVEAHDVTSSDPQFLCYLKAYRNTVPVPRHWCHKRKYLQGKRGIEKVPFILPDFIANTGISEVRGALLDDELKKKGSAKMRERMQPKMGRIDIDYQVLHDAFFRYQTKPPLSSLGDLYYEGKEFEVKLKRKTPGLLSDDLKRALGMVDGVPPPWLLNIQRYGPPPAYPHLKIPGLNAPIPDGASFGYHPGGWGKPPVDELGNPLYGDVFNKAAAAKTSEPVEEVLPVSKERWGQLDPVTEVDDEDEEDEDEQHEEEDDVAHADAIVGEPMAAVLEDTMDSGISSVMSGVSTPGGVVDLRKRGTETPDVAPSAPKELYTVLAQKEVAVGTSLYGSAHAYDVGAKPGGIESSTSGMLTTESSVDGDDSRKRARKAEKEKPKNLKKFKF</sequence>
<dbReference type="OMA" id="KGEPIGQ"/>
<dbReference type="GeneID" id="19943599"/>
<dbReference type="RefSeq" id="XP_008606698.1">
    <property type="nucleotide sequence ID" value="XM_008608476.1"/>
</dbReference>
<dbReference type="PANTHER" id="PTHR12785">
    <property type="entry name" value="SPLICING FACTOR 3B"/>
    <property type="match status" value="1"/>
</dbReference>
<dbReference type="InterPro" id="IPR007180">
    <property type="entry name" value="DUF382"/>
</dbReference>
<dbReference type="InterPro" id="IPR006568">
    <property type="entry name" value="PSP_pro-rich"/>
</dbReference>
<dbReference type="EMBL" id="JH767137">
    <property type="protein sequence ID" value="EQC40224.1"/>
    <property type="molecule type" value="Genomic_DNA"/>
</dbReference>
<dbReference type="InParanoid" id="T0QQ16"/>
<dbReference type="AlphaFoldDB" id="T0QQ16"/>
<feature type="region of interest" description="Disordered" evidence="1">
    <location>
        <begin position="358"/>
        <end position="402"/>
    </location>
</feature>
<feature type="compositionally biased region" description="Basic and acidic residues" evidence="1">
    <location>
        <begin position="23"/>
        <end position="34"/>
    </location>
</feature>
<evidence type="ECO:0000259" key="2">
    <source>
        <dbReference type="SMART" id="SM00581"/>
    </source>
</evidence>
<dbReference type="SMART" id="SM00581">
    <property type="entry name" value="PSP"/>
    <property type="match status" value="1"/>
</dbReference>
<feature type="domain" description="PSP proline-rich" evidence="2">
    <location>
        <begin position="270"/>
        <end position="323"/>
    </location>
</feature>
<dbReference type="STRING" id="1156394.T0QQ16"/>
<dbReference type="OrthoDB" id="10260794at2759"/>
<dbReference type="Pfam" id="PF04037">
    <property type="entry name" value="DUF382"/>
    <property type="match status" value="1"/>
</dbReference>
<feature type="region of interest" description="Disordered" evidence="1">
    <location>
        <begin position="1"/>
        <end position="34"/>
    </location>
</feature>
<evidence type="ECO:0000313" key="4">
    <source>
        <dbReference type="Proteomes" id="UP000030762"/>
    </source>
</evidence>
<protein>
    <recommendedName>
        <fullName evidence="2">PSP proline-rich domain-containing protein</fullName>
    </recommendedName>
</protein>
<feature type="compositionally biased region" description="Acidic residues" evidence="1">
    <location>
        <begin position="381"/>
        <end position="400"/>
    </location>
</feature>
<dbReference type="eggNOG" id="KOG2330">
    <property type="taxonomic scope" value="Eukaryota"/>
</dbReference>
<dbReference type="Proteomes" id="UP000030762">
    <property type="component" value="Unassembled WGS sequence"/>
</dbReference>
<name>T0QQ16_SAPDV</name>
<feature type="compositionally biased region" description="Polar residues" evidence="1">
    <location>
        <begin position="490"/>
        <end position="502"/>
    </location>
</feature>
<reference evidence="3 4" key="1">
    <citation type="submission" date="2012-04" db="EMBL/GenBank/DDBJ databases">
        <title>The Genome Sequence of Saprolegnia declina VS20.</title>
        <authorList>
            <consortium name="The Broad Institute Genome Sequencing Platform"/>
            <person name="Russ C."/>
            <person name="Nusbaum C."/>
            <person name="Tyler B."/>
            <person name="van West P."/>
            <person name="Dieguez-Uribeondo J."/>
            <person name="de Bruijn I."/>
            <person name="Tripathy S."/>
            <person name="Jiang R."/>
            <person name="Young S.K."/>
            <person name="Zeng Q."/>
            <person name="Gargeya S."/>
            <person name="Fitzgerald M."/>
            <person name="Haas B."/>
            <person name="Abouelleil A."/>
            <person name="Alvarado L."/>
            <person name="Arachchi H.M."/>
            <person name="Berlin A."/>
            <person name="Chapman S.B."/>
            <person name="Goldberg J."/>
            <person name="Griggs A."/>
            <person name="Gujja S."/>
            <person name="Hansen M."/>
            <person name="Howarth C."/>
            <person name="Imamovic A."/>
            <person name="Larimer J."/>
            <person name="McCowen C."/>
            <person name="Montmayeur A."/>
            <person name="Murphy C."/>
            <person name="Neiman D."/>
            <person name="Pearson M."/>
            <person name="Priest M."/>
            <person name="Roberts A."/>
            <person name="Saif S."/>
            <person name="Shea T."/>
            <person name="Sisk P."/>
            <person name="Sykes S."/>
            <person name="Wortman J."/>
            <person name="Nusbaum C."/>
            <person name="Birren B."/>
        </authorList>
    </citation>
    <scope>NUCLEOTIDE SEQUENCE [LARGE SCALE GENOMIC DNA]</scope>
    <source>
        <strain evidence="3 4">VS20</strain>
    </source>
</reference>
<evidence type="ECO:0000256" key="1">
    <source>
        <dbReference type="SAM" id="MobiDB-lite"/>
    </source>
</evidence>
<evidence type="ECO:0000313" key="3">
    <source>
        <dbReference type="EMBL" id="EQC40224.1"/>
    </source>
</evidence>
<feature type="compositionally biased region" description="Basic residues" evidence="1">
    <location>
        <begin position="13"/>
        <end position="22"/>
    </location>
</feature>
<dbReference type="GO" id="GO:0005634">
    <property type="term" value="C:nucleus"/>
    <property type="evidence" value="ECO:0007669"/>
    <property type="project" value="InterPro"/>
</dbReference>
<organism evidence="3 4">
    <name type="scientific">Saprolegnia diclina (strain VS20)</name>
    <dbReference type="NCBI Taxonomy" id="1156394"/>
    <lineage>
        <taxon>Eukaryota</taxon>
        <taxon>Sar</taxon>
        <taxon>Stramenopiles</taxon>
        <taxon>Oomycota</taxon>
        <taxon>Saprolegniomycetes</taxon>
        <taxon>Saprolegniales</taxon>
        <taxon>Saprolegniaceae</taxon>
        <taxon>Saprolegnia</taxon>
    </lineage>
</organism>
<dbReference type="PANTHER" id="PTHR12785:SF6">
    <property type="entry name" value="SPLICING FACTOR 3B SUBUNIT 2"/>
    <property type="match status" value="1"/>
</dbReference>
<dbReference type="VEuPathDB" id="FungiDB:SDRG_02872"/>
<dbReference type="Pfam" id="PF04046">
    <property type="entry name" value="PSP"/>
    <property type="match status" value="1"/>
</dbReference>
<gene>
    <name evidence="3" type="ORF">SDRG_02872</name>
</gene>
<dbReference type="InterPro" id="IPR052584">
    <property type="entry name" value="U2_snRNP_Complex_Component"/>
</dbReference>
<keyword evidence="4" id="KW-1185">Reference proteome</keyword>
<accession>T0QQ16</accession>
<proteinExistence type="predicted"/>